<evidence type="ECO:0000256" key="8">
    <source>
        <dbReference type="RuleBase" id="RU361153"/>
    </source>
</evidence>
<sequence length="506" mass="57440">MNKNLKIVIFILLFIIVFLLGMLLGMQIQGKWDKAETNKSASGSAEAQIDEETGENSDNQNDASTNNPATNDTSDDSVNETAATNHVSVDRDVDYGAMDVPEPTTDDWLFTDGNKIVDADGNEVWLTGINWFGYNTGTNTFDGLWASDLNQSIQEIANHGFNVIRVPFSAELILQWSNGEYPDANFNQATNDYLVGMDSLQIFEYVIGQCRANGLKLIIDIHCAETNASGHMVNLWYTDRISTDDYLYALSWMADRYKNDDTIIAYDLKNEPHGKPNEGDGAAIWNDSKSENNWKYTAERAANAVLSKNPNVLVLVEGTEIYPVDIKKNGNYASTNEDDYYFNWWGGNLRGVADYPVDLGKYQNKLVYSPHDYGPTVYEQPWFQGSYTYDSLMKDCWHDNWFYIHEDNIAPLLIGEWGGFMTEPNIIWMTYMRELIQKNRLNHTFWCFNANSGDTGGMVLDDFTTWDEEKYAFVKEVLWNNGEKFIGLDHAIPLGINGISLGEYYK</sequence>
<keyword evidence="10" id="KW-1133">Transmembrane helix</keyword>
<name>A0A7G9FIZ6_9FIRM</name>
<feature type="region of interest" description="Disordered" evidence="9">
    <location>
        <begin position="39"/>
        <end position="80"/>
    </location>
</feature>
<dbReference type="SUPFAM" id="SSF51445">
    <property type="entry name" value="(Trans)glycosidases"/>
    <property type="match status" value="1"/>
</dbReference>
<comment type="catalytic activity">
    <reaction evidence="1">
        <text>Endohydrolysis of (1-&gt;4)-beta-D-glucosidic linkages in cellulose, lichenin and cereal beta-D-glucans.</text>
        <dbReference type="EC" id="3.2.1.4"/>
    </reaction>
</comment>
<feature type="domain" description="Glycoside hydrolase family 5" evidence="11">
    <location>
        <begin position="117"/>
        <end position="452"/>
    </location>
</feature>
<dbReference type="EC" id="3.2.1.4" evidence="2"/>
<dbReference type="KEGG" id="wcp:H9Q76_07080"/>
<feature type="transmembrane region" description="Helical" evidence="10">
    <location>
        <begin position="7"/>
        <end position="28"/>
    </location>
</feature>
<feature type="compositionally biased region" description="Polar residues" evidence="9">
    <location>
        <begin position="56"/>
        <end position="72"/>
    </location>
</feature>
<evidence type="ECO:0000256" key="3">
    <source>
        <dbReference type="ARBA" id="ARBA00022801"/>
    </source>
</evidence>
<dbReference type="GO" id="GO:0008810">
    <property type="term" value="F:cellulase activity"/>
    <property type="evidence" value="ECO:0007669"/>
    <property type="project" value="UniProtKB-EC"/>
</dbReference>
<keyword evidence="13" id="KW-1185">Reference proteome</keyword>
<evidence type="ECO:0000313" key="13">
    <source>
        <dbReference type="Proteomes" id="UP000515819"/>
    </source>
</evidence>
<reference evidence="12 13" key="1">
    <citation type="submission" date="2020-08" db="EMBL/GenBank/DDBJ databases">
        <authorList>
            <person name="Liu C."/>
            <person name="Sun Q."/>
        </authorList>
    </citation>
    <scope>NUCLEOTIDE SEQUENCE [LARGE SCALE GENOMIC DNA]</scope>
    <source>
        <strain evidence="12 13">NSJ-4</strain>
    </source>
</reference>
<dbReference type="PROSITE" id="PS00659">
    <property type="entry name" value="GLYCOSYL_HYDROL_F5"/>
    <property type="match status" value="1"/>
</dbReference>
<accession>A0A7G9FIZ6</accession>
<evidence type="ECO:0000256" key="2">
    <source>
        <dbReference type="ARBA" id="ARBA00012601"/>
    </source>
</evidence>
<dbReference type="GO" id="GO:0030245">
    <property type="term" value="P:cellulose catabolic process"/>
    <property type="evidence" value="ECO:0007669"/>
    <property type="project" value="UniProtKB-KW"/>
</dbReference>
<evidence type="ECO:0000256" key="10">
    <source>
        <dbReference type="SAM" id="Phobius"/>
    </source>
</evidence>
<keyword evidence="4" id="KW-0136">Cellulose degradation</keyword>
<dbReference type="InterPro" id="IPR017853">
    <property type="entry name" value="GH"/>
</dbReference>
<evidence type="ECO:0000259" key="11">
    <source>
        <dbReference type="Pfam" id="PF00150"/>
    </source>
</evidence>
<dbReference type="InterPro" id="IPR018087">
    <property type="entry name" value="Glyco_hydro_5_CS"/>
</dbReference>
<dbReference type="Gene3D" id="3.20.20.80">
    <property type="entry name" value="Glycosidases"/>
    <property type="match status" value="1"/>
</dbReference>
<evidence type="ECO:0000313" key="12">
    <source>
        <dbReference type="EMBL" id="QNL98527.1"/>
    </source>
</evidence>
<dbReference type="InterPro" id="IPR001547">
    <property type="entry name" value="Glyco_hydro_5"/>
</dbReference>
<evidence type="ECO:0000256" key="4">
    <source>
        <dbReference type="ARBA" id="ARBA00023001"/>
    </source>
</evidence>
<keyword evidence="10" id="KW-0472">Membrane</keyword>
<proteinExistence type="inferred from homology"/>
<evidence type="ECO:0000256" key="5">
    <source>
        <dbReference type="ARBA" id="ARBA00023277"/>
    </source>
</evidence>
<evidence type="ECO:0000256" key="1">
    <source>
        <dbReference type="ARBA" id="ARBA00000966"/>
    </source>
</evidence>
<dbReference type="AlphaFoldDB" id="A0A7G9FIZ6"/>
<protein>
    <recommendedName>
        <fullName evidence="2">cellulase</fullName>
        <ecNumber evidence="2">3.2.1.4</ecNumber>
    </recommendedName>
</protein>
<keyword evidence="7" id="KW-0624">Polysaccharide degradation</keyword>
<keyword evidence="3 8" id="KW-0378">Hydrolase</keyword>
<evidence type="ECO:0000256" key="9">
    <source>
        <dbReference type="SAM" id="MobiDB-lite"/>
    </source>
</evidence>
<dbReference type="PANTHER" id="PTHR35923">
    <property type="entry name" value="MAJOR EXTRACELLULAR ENDOGLUCANASE"/>
    <property type="match status" value="1"/>
</dbReference>
<comment type="similarity">
    <text evidence="8">Belongs to the glycosyl hydrolase 5 (cellulase A) family.</text>
</comment>
<dbReference type="EMBL" id="CP060632">
    <property type="protein sequence ID" value="QNL98527.1"/>
    <property type="molecule type" value="Genomic_DNA"/>
</dbReference>
<keyword evidence="10" id="KW-0812">Transmembrane</keyword>
<organism evidence="12 13">
    <name type="scientific">Wujia chipingensis</name>
    <dbReference type="NCBI Taxonomy" id="2763670"/>
    <lineage>
        <taxon>Bacteria</taxon>
        <taxon>Bacillati</taxon>
        <taxon>Bacillota</taxon>
        <taxon>Clostridia</taxon>
        <taxon>Lachnospirales</taxon>
        <taxon>Lachnospiraceae</taxon>
        <taxon>Wujia</taxon>
    </lineage>
</organism>
<dbReference type="PANTHER" id="PTHR35923:SF2">
    <property type="entry name" value="ENDOGLUCANASE"/>
    <property type="match status" value="1"/>
</dbReference>
<evidence type="ECO:0000256" key="7">
    <source>
        <dbReference type="ARBA" id="ARBA00023326"/>
    </source>
</evidence>
<evidence type="ECO:0000256" key="6">
    <source>
        <dbReference type="ARBA" id="ARBA00023295"/>
    </source>
</evidence>
<dbReference type="Proteomes" id="UP000515819">
    <property type="component" value="Chromosome"/>
</dbReference>
<gene>
    <name evidence="12" type="ORF">H9Q76_07080</name>
</gene>
<dbReference type="Pfam" id="PF00150">
    <property type="entry name" value="Cellulase"/>
    <property type="match status" value="1"/>
</dbReference>
<dbReference type="RefSeq" id="WP_249320870.1">
    <property type="nucleotide sequence ID" value="NZ_CP060632.1"/>
</dbReference>
<keyword evidence="6 8" id="KW-0326">Glycosidase</keyword>
<keyword evidence="5" id="KW-0119">Carbohydrate metabolism</keyword>